<sequence>MIVVHGLGVMGIFTAGNAGVLVLGSATRGAPGWRVPAVLGILAGAFGLVMAILFLFNQFLGLGLGTMERLAIYPLIVWAATAGVAMIAGRRR</sequence>
<keyword evidence="3" id="KW-1185">Reference proteome</keyword>
<evidence type="ECO:0000313" key="3">
    <source>
        <dbReference type="Proteomes" id="UP001230426"/>
    </source>
</evidence>
<reference evidence="2 3" key="1">
    <citation type="submission" date="2023-07" db="EMBL/GenBank/DDBJ databases">
        <title>Sequencing the genomes of 1000 actinobacteria strains.</title>
        <authorList>
            <person name="Klenk H.-P."/>
        </authorList>
    </citation>
    <scope>NUCLEOTIDE SEQUENCE [LARGE SCALE GENOMIC DNA]</scope>
    <source>
        <strain evidence="2 3">DSM 44109</strain>
    </source>
</reference>
<accession>A0ABT9R4M1</accession>
<protein>
    <submittedName>
        <fullName evidence="2">Membrane protein</fullName>
    </submittedName>
</protein>
<evidence type="ECO:0000313" key="2">
    <source>
        <dbReference type="EMBL" id="MDP9864174.1"/>
    </source>
</evidence>
<keyword evidence="1" id="KW-0472">Membrane</keyword>
<name>A0ABT9R4M1_9ACTN</name>
<proteinExistence type="predicted"/>
<keyword evidence="1" id="KW-1133">Transmembrane helix</keyword>
<evidence type="ECO:0000256" key="1">
    <source>
        <dbReference type="SAM" id="Phobius"/>
    </source>
</evidence>
<dbReference type="RefSeq" id="WP_306861721.1">
    <property type="nucleotide sequence ID" value="NZ_JAUSRB010000002.1"/>
</dbReference>
<organism evidence="2 3">
    <name type="scientific">Streptosporangium brasiliense</name>
    <dbReference type="NCBI Taxonomy" id="47480"/>
    <lineage>
        <taxon>Bacteria</taxon>
        <taxon>Bacillati</taxon>
        <taxon>Actinomycetota</taxon>
        <taxon>Actinomycetes</taxon>
        <taxon>Streptosporangiales</taxon>
        <taxon>Streptosporangiaceae</taxon>
        <taxon>Streptosporangium</taxon>
    </lineage>
</organism>
<dbReference type="Proteomes" id="UP001230426">
    <property type="component" value="Unassembled WGS sequence"/>
</dbReference>
<keyword evidence="1" id="KW-0812">Transmembrane</keyword>
<dbReference type="EMBL" id="JAUSRB010000002">
    <property type="protein sequence ID" value="MDP9864174.1"/>
    <property type="molecule type" value="Genomic_DNA"/>
</dbReference>
<gene>
    <name evidence="2" type="ORF">J2S55_003440</name>
</gene>
<feature type="transmembrane region" description="Helical" evidence="1">
    <location>
        <begin position="6"/>
        <end position="26"/>
    </location>
</feature>
<feature type="transmembrane region" description="Helical" evidence="1">
    <location>
        <begin position="38"/>
        <end position="59"/>
    </location>
</feature>
<feature type="transmembrane region" description="Helical" evidence="1">
    <location>
        <begin position="71"/>
        <end position="89"/>
    </location>
</feature>
<comment type="caution">
    <text evidence="2">The sequence shown here is derived from an EMBL/GenBank/DDBJ whole genome shotgun (WGS) entry which is preliminary data.</text>
</comment>